<dbReference type="InterPro" id="IPR006311">
    <property type="entry name" value="TAT_signal"/>
</dbReference>
<dbReference type="EMBL" id="BAABDQ010000041">
    <property type="protein sequence ID" value="GAA3605682.1"/>
    <property type="molecule type" value="Genomic_DNA"/>
</dbReference>
<dbReference type="RefSeq" id="WP_345574478.1">
    <property type="nucleotide sequence ID" value="NZ_BAABDQ010000041.1"/>
</dbReference>
<sequence>MERPPQTPSRRRFLRTTGIALGGGGTMLGATAGAADAAASGTMSQARQAGFSALAETMAGLRTAGDPGAAGRRLKEWYLAADAAGRAEIDTALDAVLGLPGDFSALGARDRLALLAEQLTGPQESRITTAIGIAVAGLSDARTGLGNVAMSGRLYARTIRALPAQSAGRQETDSPSGAGVAPCPIPKG</sequence>
<organism evidence="2 3">
    <name type="scientific">Nonomuraea rosea</name>
    <dbReference type="NCBI Taxonomy" id="638574"/>
    <lineage>
        <taxon>Bacteria</taxon>
        <taxon>Bacillati</taxon>
        <taxon>Actinomycetota</taxon>
        <taxon>Actinomycetes</taxon>
        <taxon>Streptosporangiales</taxon>
        <taxon>Streptosporangiaceae</taxon>
        <taxon>Nonomuraea</taxon>
    </lineage>
</organism>
<feature type="region of interest" description="Disordered" evidence="1">
    <location>
        <begin position="165"/>
        <end position="188"/>
    </location>
</feature>
<evidence type="ECO:0000313" key="2">
    <source>
        <dbReference type="EMBL" id="GAA3605682.1"/>
    </source>
</evidence>
<evidence type="ECO:0008006" key="4">
    <source>
        <dbReference type="Google" id="ProtNLM"/>
    </source>
</evidence>
<gene>
    <name evidence="2" type="ORF">GCM10022419_108120</name>
</gene>
<dbReference type="PROSITE" id="PS51318">
    <property type="entry name" value="TAT"/>
    <property type="match status" value="1"/>
</dbReference>
<keyword evidence="3" id="KW-1185">Reference proteome</keyword>
<dbReference type="Proteomes" id="UP001500630">
    <property type="component" value="Unassembled WGS sequence"/>
</dbReference>
<evidence type="ECO:0000313" key="3">
    <source>
        <dbReference type="Proteomes" id="UP001500630"/>
    </source>
</evidence>
<proteinExistence type="predicted"/>
<accession>A0ABP6ZCY8</accession>
<comment type="caution">
    <text evidence="2">The sequence shown here is derived from an EMBL/GenBank/DDBJ whole genome shotgun (WGS) entry which is preliminary data.</text>
</comment>
<protein>
    <recommendedName>
        <fullName evidence="4">Twin-arginine translocation signal domain-containing protein</fullName>
    </recommendedName>
</protein>
<name>A0ABP6ZCY8_9ACTN</name>
<evidence type="ECO:0000256" key="1">
    <source>
        <dbReference type="SAM" id="MobiDB-lite"/>
    </source>
</evidence>
<reference evidence="3" key="1">
    <citation type="journal article" date="2019" name="Int. J. Syst. Evol. Microbiol.">
        <title>The Global Catalogue of Microorganisms (GCM) 10K type strain sequencing project: providing services to taxonomists for standard genome sequencing and annotation.</title>
        <authorList>
            <consortium name="The Broad Institute Genomics Platform"/>
            <consortium name="The Broad Institute Genome Sequencing Center for Infectious Disease"/>
            <person name="Wu L."/>
            <person name="Ma J."/>
        </authorList>
    </citation>
    <scope>NUCLEOTIDE SEQUENCE [LARGE SCALE GENOMIC DNA]</scope>
    <source>
        <strain evidence="3">JCM 17326</strain>
    </source>
</reference>